<dbReference type="SUPFAM" id="SSF56801">
    <property type="entry name" value="Acetyl-CoA synthetase-like"/>
    <property type="match status" value="1"/>
</dbReference>
<dbReference type="Pfam" id="PF13193">
    <property type="entry name" value="AMP-binding_C"/>
    <property type="match status" value="1"/>
</dbReference>
<dbReference type="Pfam" id="PF00501">
    <property type="entry name" value="AMP-binding"/>
    <property type="match status" value="1"/>
</dbReference>
<dbReference type="PANTHER" id="PTHR43201">
    <property type="entry name" value="ACYL-COA SYNTHETASE"/>
    <property type="match status" value="1"/>
</dbReference>
<accession>A0ABS8CBP1</accession>
<dbReference type="EMBL" id="JACDXW010000002">
    <property type="protein sequence ID" value="MCB5363272.1"/>
    <property type="molecule type" value="Genomic_DNA"/>
</dbReference>
<dbReference type="PANTHER" id="PTHR43201:SF32">
    <property type="entry name" value="2-SUCCINYLBENZOATE--COA LIGASE, CHLOROPLASTIC_PEROXISOMAL"/>
    <property type="match status" value="1"/>
</dbReference>
<dbReference type="Gene3D" id="3.30.300.30">
    <property type="match status" value="1"/>
</dbReference>
<name>A0ABS8CBP1_9BURK</name>
<keyword evidence="4" id="KW-1185">Reference proteome</keyword>
<organism evidence="3 4">
    <name type="scientific">Mesopusillimonas faecipullorum</name>
    <dbReference type="NCBI Taxonomy" id="2755040"/>
    <lineage>
        <taxon>Bacteria</taxon>
        <taxon>Pseudomonadati</taxon>
        <taxon>Pseudomonadota</taxon>
        <taxon>Betaproteobacteria</taxon>
        <taxon>Burkholderiales</taxon>
        <taxon>Alcaligenaceae</taxon>
        <taxon>Mesopusillimonas</taxon>
    </lineage>
</organism>
<reference evidence="3 4" key="1">
    <citation type="submission" date="2020-07" db="EMBL/GenBank/DDBJ databases">
        <title>Pusillimonas sp. nov., isolated from poultry manure in Taiwan.</title>
        <authorList>
            <person name="Lin S.-Y."/>
            <person name="Tang Y.-S."/>
            <person name="Young C.-C."/>
        </authorList>
    </citation>
    <scope>NUCLEOTIDE SEQUENCE [LARGE SCALE GENOMIC DNA]</scope>
    <source>
        <strain evidence="3 4">CC-YST705</strain>
    </source>
</reference>
<dbReference type="InterPro" id="IPR000873">
    <property type="entry name" value="AMP-dep_synth/lig_dom"/>
</dbReference>
<evidence type="ECO:0000313" key="4">
    <source>
        <dbReference type="Proteomes" id="UP000776983"/>
    </source>
</evidence>
<dbReference type="InterPro" id="IPR045851">
    <property type="entry name" value="AMP-bd_C_sf"/>
</dbReference>
<comment type="caution">
    <text evidence="3">The sequence shown here is derived from an EMBL/GenBank/DDBJ whole genome shotgun (WGS) entry which is preliminary data.</text>
</comment>
<evidence type="ECO:0000259" key="2">
    <source>
        <dbReference type="Pfam" id="PF13193"/>
    </source>
</evidence>
<proteinExistence type="predicted"/>
<dbReference type="InterPro" id="IPR020845">
    <property type="entry name" value="AMP-binding_CS"/>
</dbReference>
<protein>
    <submittedName>
        <fullName evidence="3">AMP-binding protein</fullName>
    </submittedName>
</protein>
<dbReference type="InterPro" id="IPR025110">
    <property type="entry name" value="AMP-bd_C"/>
</dbReference>
<evidence type="ECO:0000313" key="3">
    <source>
        <dbReference type="EMBL" id="MCB5363272.1"/>
    </source>
</evidence>
<evidence type="ECO:0000259" key="1">
    <source>
        <dbReference type="Pfam" id="PF00501"/>
    </source>
</evidence>
<dbReference type="Gene3D" id="3.40.50.12780">
    <property type="entry name" value="N-terminal domain of ligase-like"/>
    <property type="match status" value="1"/>
</dbReference>
<feature type="domain" description="AMP-binding enzyme C-terminal" evidence="2">
    <location>
        <begin position="422"/>
        <end position="495"/>
    </location>
</feature>
<dbReference type="Proteomes" id="UP000776983">
    <property type="component" value="Unassembled WGS sequence"/>
</dbReference>
<dbReference type="PROSITE" id="PS00455">
    <property type="entry name" value="AMP_BINDING"/>
    <property type="match status" value="1"/>
</dbReference>
<feature type="domain" description="AMP-dependent synthetase/ligase" evidence="1">
    <location>
        <begin position="10"/>
        <end position="372"/>
    </location>
</feature>
<gene>
    <name evidence="3" type="ORF">H0484_05830</name>
</gene>
<sequence length="512" mass="56642">MLDLTIGALLQRACRLYPGKTAVCFQEQTQSFEAFGQDVCRYRRAMRDKGIRPGDRVAVLSRNHPGVLKAMFACALDGIVVVPINFRLAAREMAFVLKDSGSALLWVDEFFVPIAQEAAHLAELAPHQLESLDAPLALNAQAEDGLDHTPLIKSDDLFGIFYTSGTTGNPKGVMLTHGNMMAGVLNHTMGYGLGPADVCLHVMPLYHTMEASLAFCQFFVGGNNVIVQNFDAAGFWPMVDRHRITHVTAVFTMLIGMLENPPAASGSSGTSLHTISLGGQAVPAEVLAKAVEQLGEDRLIQVYGLTEAAPLLTYLPREDVRVADTQRHKLQSVGKDFFLTETRIVDDEGKAVPQGELGEIIARGPNVMRGYWQRPDETANTLRDGWLHTGDIGRYDEERYLYVIDRKKDLIISGGENISPREVEEVIFRHPKIRECSVFGIPDAQWGEAVGVALSTYEPMTEDELISFCSAELARYKLPRRVWFLDALPRDPVGKIQKRVLRSQLSDSMKNT</sequence>
<dbReference type="RefSeq" id="WP_226953582.1">
    <property type="nucleotide sequence ID" value="NZ_JACDXW010000002.1"/>
</dbReference>
<dbReference type="InterPro" id="IPR042099">
    <property type="entry name" value="ANL_N_sf"/>
</dbReference>